<evidence type="ECO:0000313" key="1">
    <source>
        <dbReference type="EMBL" id="GBG13163.1"/>
    </source>
</evidence>
<dbReference type="AlphaFoldDB" id="A0A2R5F8C8"/>
<protein>
    <submittedName>
        <fullName evidence="1">Uncharacterized protein</fullName>
    </submittedName>
</protein>
<organism evidence="1 2">
    <name type="scientific">Novimethylophilus kurashikiensis</name>
    <dbReference type="NCBI Taxonomy" id="1825523"/>
    <lineage>
        <taxon>Bacteria</taxon>
        <taxon>Pseudomonadati</taxon>
        <taxon>Pseudomonadota</taxon>
        <taxon>Betaproteobacteria</taxon>
        <taxon>Nitrosomonadales</taxon>
        <taxon>Methylophilaceae</taxon>
        <taxon>Novimethylophilus</taxon>
    </lineage>
</organism>
<reference evidence="1 2" key="1">
    <citation type="journal article" date="2018" name="Environ. Microbiol.">
        <title>Isolation and genomic characterization of Novimethylophilus kurashikiensis gen. nov. sp. nov., a new lanthanide-dependent methylotrophic species of Methylophilaceae.</title>
        <authorList>
            <person name="Lv H."/>
            <person name="Sahin N."/>
            <person name="Tani A."/>
        </authorList>
    </citation>
    <scope>NUCLEOTIDE SEQUENCE [LARGE SCALE GENOMIC DNA]</scope>
    <source>
        <strain evidence="1 2">La2-4</strain>
    </source>
</reference>
<proteinExistence type="predicted"/>
<name>A0A2R5F8C8_9PROT</name>
<accession>A0A2R5F8C8</accession>
<dbReference type="EMBL" id="BDOQ01000002">
    <property type="protein sequence ID" value="GBG13163.1"/>
    <property type="molecule type" value="Genomic_DNA"/>
</dbReference>
<evidence type="ECO:0000313" key="2">
    <source>
        <dbReference type="Proteomes" id="UP000245081"/>
    </source>
</evidence>
<dbReference type="Proteomes" id="UP000245081">
    <property type="component" value="Unassembled WGS sequence"/>
</dbReference>
<comment type="caution">
    <text evidence="1">The sequence shown here is derived from an EMBL/GenBank/DDBJ whole genome shotgun (WGS) entry which is preliminary data.</text>
</comment>
<keyword evidence="2" id="KW-1185">Reference proteome</keyword>
<gene>
    <name evidence="1" type="ORF">NMK_0707</name>
</gene>
<sequence>MHAMQALSQLSYTPVERAAILEMLSYLVNDFLYETPLSWLTAGLQGPSVIAENRACQPLFRNLVQCAKYHGDNIFFVACFNGFDLR</sequence>